<evidence type="ECO:0000256" key="3">
    <source>
        <dbReference type="ARBA" id="ARBA00022722"/>
    </source>
</evidence>
<comment type="similarity">
    <text evidence="1">Belongs to the CRISPR-associated Csm3 family.</text>
</comment>
<dbReference type="PANTHER" id="PTHR35579">
    <property type="entry name" value="CRISPR SYSTEM CMS ENDORIBONUCLEASE CSM3"/>
    <property type="match status" value="1"/>
</dbReference>
<keyword evidence="7" id="KW-0051">Antiviral defense</keyword>
<dbReference type="InterPro" id="IPR013412">
    <property type="entry name" value="CRISPR-assoc_RAMP_Csm3"/>
</dbReference>
<accession>A0A2Z4G9C9</accession>
<gene>
    <name evidence="10" type="primary">csm3</name>
    <name evidence="10" type="ORF">DJ013_05675</name>
</gene>
<evidence type="ECO:0000256" key="6">
    <source>
        <dbReference type="ARBA" id="ARBA00022884"/>
    </source>
</evidence>
<keyword evidence="6" id="KW-0694">RNA-binding</keyword>
<dbReference type="Proteomes" id="UP000249873">
    <property type="component" value="Chromosome"/>
</dbReference>
<dbReference type="GO" id="GO:0051607">
    <property type="term" value="P:defense response to virus"/>
    <property type="evidence" value="ECO:0007669"/>
    <property type="project" value="UniProtKB-KW"/>
</dbReference>
<dbReference type="EMBL" id="CP029480">
    <property type="protein sequence ID" value="AWV97680.1"/>
    <property type="molecule type" value="Genomic_DNA"/>
</dbReference>
<dbReference type="GO" id="GO:0003723">
    <property type="term" value="F:RNA binding"/>
    <property type="evidence" value="ECO:0007669"/>
    <property type="project" value="UniProtKB-KW"/>
</dbReference>
<evidence type="ECO:0000313" key="11">
    <source>
        <dbReference type="Proteomes" id="UP000249873"/>
    </source>
</evidence>
<name>A0A2Z4G9C9_9BACT</name>
<sequence length="223" mass="24974">MSKQHYKNPLVQKLIFSGEIHLISGLHIGGSTTDLDIGGIDNEVIKIIENGEETPYIPGSSLKGKMRSLLVKADGNIEIMDDSDEVKLLFGYPVDSNTTRLLFRDCYLLNDAHLETKTENSIERATGRSNPRDIERVGKGAVFVFDMVMDVYEKDIPDLKKHINLIRLGMELLEIDYLGGHGSRGAGKIAFKQVAYVPWNIDLINAEIIKDAPVAVYKWTEQK</sequence>
<dbReference type="InterPro" id="IPR052216">
    <property type="entry name" value="CRISPR_Csm3_endoribonuclease"/>
</dbReference>
<keyword evidence="4" id="KW-0255">Endonuclease</keyword>
<feature type="domain" description="CRISPR type III-associated protein" evidence="9">
    <location>
        <begin position="20"/>
        <end position="189"/>
    </location>
</feature>
<keyword evidence="5" id="KW-0378">Hydrolase</keyword>
<protein>
    <recommendedName>
        <fullName evidence="2">CRISPR system Cms endoribonuclease Csm3</fullName>
    </recommendedName>
    <alternativeName>
        <fullName evidence="8">CRISPR type III A-associated RAMP protein Csm3</fullName>
    </alternativeName>
</protein>
<keyword evidence="3" id="KW-0540">Nuclease</keyword>
<proteinExistence type="inferred from homology"/>
<dbReference type="GO" id="GO:0004519">
    <property type="term" value="F:endonuclease activity"/>
    <property type="evidence" value="ECO:0007669"/>
    <property type="project" value="UniProtKB-KW"/>
</dbReference>
<reference evidence="10 11" key="1">
    <citation type="submission" date="2018-05" db="EMBL/GenBank/DDBJ databases">
        <title>Complete genome sequence of Arcticibacterium luteifluviistationis SM1504T, a cytophagaceae bacterium isolated from Arctic surface seawater.</title>
        <authorList>
            <person name="Li Y."/>
            <person name="Qin Q.-L."/>
        </authorList>
    </citation>
    <scope>NUCLEOTIDE SEQUENCE [LARGE SCALE GENOMIC DNA]</scope>
    <source>
        <strain evidence="10 11">SM1504</strain>
    </source>
</reference>
<evidence type="ECO:0000256" key="8">
    <source>
        <dbReference type="ARBA" id="ARBA00033183"/>
    </source>
</evidence>
<dbReference type="Pfam" id="PF03787">
    <property type="entry name" value="RAMPs"/>
    <property type="match status" value="1"/>
</dbReference>
<dbReference type="PANTHER" id="PTHR35579:SF3">
    <property type="entry name" value="CRISPR SYSTEM CMS ENDORIBONUCLEASE CSM3"/>
    <property type="match status" value="1"/>
</dbReference>
<dbReference type="AlphaFoldDB" id="A0A2Z4G9C9"/>
<evidence type="ECO:0000259" key="9">
    <source>
        <dbReference type="Pfam" id="PF03787"/>
    </source>
</evidence>
<dbReference type="NCBIfam" id="TIGR02582">
    <property type="entry name" value="cas7_TM1809"/>
    <property type="match status" value="1"/>
</dbReference>
<dbReference type="InterPro" id="IPR005537">
    <property type="entry name" value="RAMP_III_fam"/>
</dbReference>
<evidence type="ECO:0000256" key="2">
    <source>
        <dbReference type="ARBA" id="ARBA00022150"/>
    </source>
</evidence>
<organism evidence="10 11">
    <name type="scientific">Arcticibacterium luteifluviistationis</name>
    <dbReference type="NCBI Taxonomy" id="1784714"/>
    <lineage>
        <taxon>Bacteria</taxon>
        <taxon>Pseudomonadati</taxon>
        <taxon>Bacteroidota</taxon>
        <taxon>Cytophagia</taxon>
        <taxon>Cytophagales</taxon>
        <taxon>Leadbetterellaceae</taxon>
        <taxon>Arcticibacterium</taxon>
    </lineage>
</organism>
<dbReference type="GO" id="GO:0016787">
    <property type="term" value="F:hydrolase activity"/>
    <property type="evidence" value="ECO:0007669"/>
    <property type="project" value="UniProtKB-KW"/>
</dbReference>
<evidence type="ECO:0000256" key="4">
    <source>
        <dbReference type="ARBA" id="ARBA00022759"/>
    </source>
</evidence>
<evidence type="ECO:0000256" key="1">
    <source>
        <dbReference type="ARBA" id="ARBA00006342"/>
    </source>
</evidence>
<evidence type="ECO:0000256" key="5">
    <source>
        <dbReference type="ARBA" id="ARBA00022801"/>
    </source>
</evidence>
<evidence type="ECO:0000313" key="10">
    <source>
        <dbReference type="EMBL" id="AWV97680.1"/>
    </source>
</evidence>
<dbReference type="KEGG" id="als:DJ013_05675"/>
<dbReference type="RefSeq" id="WP_111370782.1">
    <property type="nucleotide sequence ID" value="NZ_CP029480.1"/>
</dbReference>
<keyword evidence="11" id="KW-1185">Reference proteome</keyword>
<dbReference type="OrthoDB" id="1063910at2"/>
<evidence type="ECO:0000256" key="7">
    <source>
        <dbReference type="ARBA" id="ARBA00023118"/>
    </source>
</evidence>